<reference evidence="2" key="1">
    <citation type="submission" date="2020-09" db="EMBL/GenBank/DDBJ databases">
        <title>New species isolated from human feces.</title>
        <authorList>
            <person name="Kitahara M."/>
            <person name="Shigeno Y."/>
            <person name="Shime M."/>
            <person name="Matsumoto Y."/>
            <person name="Nakamura S."/>
            <person name="Motooka D."/>
            <person name="Fukuoka S."/>
            <person name="Nishikawa H."/>
            <person name="Benno Y."/>
        </authorList>
    </citation>
    <scope>NUCLEOTIDE SEQUENCE</scope>
    <source>
        <strain evidence="2">MM50</strain>
    </source>
</reference>
<dbReference type="RefSeq" id="WP_213542147.1">
    <property type="nucleotide sequence ID" value="NZ_AP023418.1"/>
</dbReference>
<dbReference type="PANTHER" id="PTHR33434">
    <property type="entry name" value="DEGV DOMAIN-CONTAINING PROTEIN DR_1986-RELATED"/>
    <property type="match status" value="1"/>
</dbReference>
<accession>A0A810Q7F8</accession>
<dbReference type="NCBIfam" id="TIGR00762">
    <property type="entry name" value="DegV"/>
    <property type="match status" value="1"/>
</dbReference>
<dbReference type="Gene3D" id="3.30.1180.10">
    <property type="match status" value="1"/>
</dbReference>
<dbReference type="InterPro" id="IPR043168">
    <property type="entry name" value="DegV_C"/>
</dbReference>
<sequence>MNIRISADSTCDLSPELIEKYDIRITPLYIVRDGQSLVDGKDITPDEIYAHVNSGGGMCSTAAVSVYDYTQFFRRQLEDCDAVVHFHISGDMSACYQNACIAAQEVGNVYPVDSRSLSTGIGQLVLEAVQLTREGKLTAQEIAHEMERRRELLDVSFLVERLDFLHKGGRCSGVALLGANMLNLRPCIQVKDGQMMVGKKYRGPYVSCLLQYIRERLKGRDDIDTRRIFITESGGFTPEELAQVEAAVRSYQPFDEVLHTRAGCTVSSHCGPRTLGILYFHTK</sequence>
<dbReference type="PANTHER" id="PTHR33434:SF2">
    <property type="entry name" value="FATTY ACID-BINDING PROTEIN TM_1468"/>
    <property type="match status" value="1"/>
</dbReference>
<dbReference type="InterPro" id="IPR003797">
    <property type="entry name" value="DegV"/>
</dbReference>
<dbReference type="Pfam" id="PF02645">
    <property type="entry name" value="DegV"/>
    <property type="match status" value="1"/>
</dbReference>
<dbReference type="KEGG" id="vcop:MM50RIKEN_11740"/>
<dbReference type="Gene3D" id="3.40.50.10170">
    <property type="match status" value="1"/>
</dbReference>
<dbReference type="PROSITE" id="PS51482">
    <property type="entry name" value="DEGV"/>
    <property type="match status" value="1"/>
</dbReference>
<organism evidence="2 3">
    <name type="scientific">Vescimonas coprocola</name>
    <dbReference type="NCBI Taxonomy" id="2714355"/>
    <lineage>
        <taxon>Bacteria</taxon>
        <taxon>Bacillati</taxon>
        <taxon>Bacillota</taxon>
        <taxon>Clostridia</taxon>
        <taxon>Eubacteriales</taxon>
        <taxon>Oscillospiraceae</taxon>
        <taxon>Vescimonas</taxon>
    </lineage>
</organism>
<keyword evidence="1" id="KW-0446">Lipid-binding</keyword>
<evidence type="ECO:0000313" key="2">
    <source>
        <dbReference type="EMBL" id="BCK81411.1"/>
    </source>
</evidence>
<dbReference type="SUPFAM" id="SSF82549">
    <property type="entry name" value="DAK1/DegV-like"/>
    <property type="match status" value="1"/>
</dbReference>
<dbReference type="AlphaFoldDB" id="A0A810Q7F8"/>
<protein>
    <submittedName>
        <fullName evidence="2">DegV family protein</fullName>
    </submittedName>
</protein>
<name>A0A810Q7F8_9FIRM</name>
<dbReference type="InterPro" id="IPR050270">
    <property type="entry name" value="DegV_domain_contain"/>
</dbReference>
<dbReference type="GO" id="GO:0008289">
    <property type="term" value="F:lipid binding"/>
    <property type="evidence" value="ECO:0007669"/>
    <property type="project" value="UniProtKB-KW"/>
</dbReference>
<evidence type="ECO:0000256" key="1">
    <source>
        <dbReference type="ARBA" id="ARBA00023121"/>
    </source>
</evidence>
<evidence type="ECO:0000313" key="3">
    <source>
        <dbReference type="Proteomes" id="UP000681035"/>
    </source>
</evidence>
<dbReference type="Proteomes" id="UP000681035">
    <property type="component" value="Chromosome"/>
</dbReference>
<keyword evidence="3" id="KW-1185">Reference proteome</keyword>
<proteinExistence type="predicted"/>
<dbReference type="EMBL" id="AP023418">
    <property type="protein sequence ID" value="BCK81411.1"/>
    <property type="molecule type" value="Genomic_DNA"/>
</dbReference>
<gene>
    <name evidence="2" type="ORF">MM50RIKEN_11740</name>
</gene>